<dbReference type="Proteomes" id="UP000319576">
    <property type="component" value="Chromosome"/>
</dbReference>
<keyword evidence="1" id="KW-0378">Hydrolase</keyword>
<dbReference type="OrthoDB" id="209830at2"/>
<evidence type="ECO:0000256" key="2">
    <source>
        <dbReference type="SAM" id="SignalP"/>
    </source>
</evidence>
<reference evidence="4 5" key="1">
    <citation type="submission" date="2019-02" db="EMBL/GenBank/DDBJ databases">
        <title>Deep-cultivation of Planctomycetes and their phenomic and genomic characterization uncovers novel biology.</title>
        <authorList>
            <person name="Wiegand S."/>
            <person name="Jogler M."/>
            <person name="Boedeker C."/>
            <person name="Pinto D."/>
            <person name="Vollmers J."/>
            <person name="Rivas-Marin E."/>
            <person name="Kohn T."/>
            <person name="Peeters S.H."/>
            <person name="Heuer A."/>
            <person name="Rast P."/>
            <person name="Oberbeckmann S."/>
            <person name="Bunk B."/>
            <person name="Jeske O."/>
            <person name="Meyerdierks A."/>
            <person name="Storesund J.E."/>
            <person name="Kallscheuer N."/>
            <person name="Luecker S."/>
            <person name="Lage O.M."/>
            <person name="Pohl T."/>
            <person name="Merkel B.J."/>
            <person name="Hornburger P."/>
            <person name="Mueller R.-W."/>
            <person name="Bruemmer F."/>
            <person name="Labrenz M."/>
            <person name="Spormann A.M."/>
            <person name="Op den Camp H."/>
            <person name="Overmann J."/>
            <person name="Amann R."/>
            <person name="Jetten M.S.M."/>
            <person name="Mascher T."/>
            <person name="Medema M.H."/>
            <person name="Devos D.P."/>
            <person name="Kaster A.-K."/>
            <person name="Ovreas L."/>
            <person name="Rohde M."/>
            <person name="Galperin M.Y."/>
            <person name="Jogler C."/>
        </authorList>
    </citation>
    <scope>NUCLEOTIDE SEQUENCE [LARGE SCALE GENOMIC DNA]</scope>
    <source>
        <strain evidence="4 5">ETA_A1</strain>
    </source>
</reference>
<dbReference type="InterPro" id="IPR036514">
    <property type="entry name" value="SGNH_hydro_sf"/>
</dbReference>
<name>A0A517XTX1_9BACT</name>
<keyword evidence="5" id="KW-1185">Reference proteome</keyword>
<evidence type="ECO:0000313" key="4">
    <source>
        <dbReference type="EMBL" id="QDU20955.1"/>
    </source>
</evidence>
<accession>A0A517XTX1</accession>
<feature type="domain" description="Sialate O-acetylesterase" evidence="3">
    <location>
        <begin position="167"/>
        <end position="311"/>
    </location>
</feature>
<feature type="chain" id="PRO_5021914586" description="Sialate O-acetylesterase domain-containing protein" evidence="2">
    <location>
        <begin position="22"/>
        <end position="349"/>
    </location>
</feature>
<proteinExistence type="predicted"/>
<organism evidence="4 5">
    <name type="scientific">Urbifossiella limnaea</name>
    <dbReference type="NCBI Taxonomy" id="2528023"/>
    <lineage>
        <taxon>Bacteria</taxon>
        <taxon>Pseudomonadati</taxon>
        <taxon>Planctomycetota</taxon>
        <taxon>Planctomycetia</taxon>
        <taxon>Gemmatales</taxon>
        <taxon>Gemmataceae</taxon>
        <taxon>Urbifossiella</taxon>
    </lineage>
</organism>
<dbReference type="AlphaFoldDB" id="A0A517XTX1"/>
<dbReference type="PANTHER" id="PTHR31988:SF19">
    <property type="entry name" value="9-O-ACETYL-N-ACETYLNEURAMINIC ACID DEACETYLASE-RELATED"/>
    <property type="match status" value="1"/>
</dbReference>
<dbReference type="EMBL" id="CP036273">
    <property type="protein sequence ID" value="QDU20955.1"/>
    <property type="molecule type" value="Genomic_DNA"/>
</dbReference>
<dbReference type="RefSeq" id="WP_145239419.1">
    <property type="nucleotide sequence ID" value="NZ_CP036273.1"/>
</dbReference>
<keyword evidence="2" id="KW-0732">Signal</keyword>
<sequence precursor="true">MSRTRPLLAGVLLLAAATAVAQDAPPHPLRPDGKPAAAGKPLKVFILMGQSNMVGMGDIGPEATKGTLEYFTKGQKKYPFLLDAGGKWTERKDVYYYDARVKKGAWLSPAANGGKAFGPEVGFGYVVGAALDEPVLVLKSCIGNRALGWDLLPPGSKRYTYDGKTYAGSGDKAEWWVEGQPKKEVNWYAGKQYDDDMANAKAALASLGKWYPGYKDEGYEIAGFVWWQGHRDHFSAAHTSKYEENLERLIGSLRKDYAAPAAKFVLATGCGNPGREGNGLKIAEAQLAIGDAKKYPAFAGNVKAVDVRDLWREVDVSPKNQGFHYNRNAETFLEVGLRLGGAMTDLLKK</sequence>
<dbReference type="GO" id="GO:0016788">
    <property type="term" value="F:hydrolase activity, acting on ester bonds"/>
    <property type="evidence" value="ECO:0007669"/>
    <property type="project" value="UniProtKB-ARBA"/>
</dbReference>
<protein>
    <recommendedName>
        <fullName evidence="3">Sialate O-acetylesterase domain-containing protein</fullName>
    </recommendedName>
</protein>
<feature type="signal peptide" evidence="2">
    <location>
        <begin position="1"/>
        <end position="21"/>
    </location>
</feature>
<dbReference type="InterPro" id="IPR052940">
    <property type="entry name" value="Carb_Esterase_6"/>
</dbReference>
<evidence type="ECO:0000256" key="1">
    <source>
        <dbReference type="ARBA" id="ARBA00022801"/>
    </source>
</evidence>
<dbReference type="SUPFAM" id="SSF52266">
    <property type="entry name" value="SGNH hydrolase"/>
    <property type="match status" value="1"/>
</dbReference>
<dbReference type="Gene3D" id="3.40.50.1110">
    <property type="entry name" value="SGNH hydrolase"/>
    <property type="match status" value="1"/>
</dbReference>
<dbReference type="InterPro" id="IPR005181">
    <property type="entry name" value="SASA"/>
</dbReference>
<dbReference type="Pfam" id="PF03629">
    <property type="entry name" value="SASA"/>
    <property type="match status" value="1"/>
</dbReference>
<dbReference type="PANTHER" id="PTHR31988">
    <property type="entry name" value="ESTERASE, PUTATIVE (DUF303)-RELATED"/>
    <property type="match status" value="1"/>
</dbReference>
<dbReference type="KEGG" id="uli:ETAA1_29180"/>
<evidence type="ECO:0000259" key="3">
    <source>
        <dbReference type="Pfam" id="PF03629"/>
    </source>
</evidence>
<evidence type="ECO:0000313" key="5">
    <source>
        <dbReference type="Proteomes" id="UP000319576"/>
    </source>
</evidence>
<gene>
    <name evidence="4" type="ORF">ETAA1_29180</name>
</gene>